<protein>
    <recommendedName>
        <fullName evidence="4">TrbC/VIRB2 family protein</fullName>
    </recommendedName>
</protein>
<dbReference type="EMBL" id="BAAAOS010000066">
    <property type="protein sequence ID" value="GAA1616525.1"/>
    <property type="molecule type" value="Genomic_DNA"/>
</dbReference>
<reference evidence="3" key="1">
    <citation type="journal article" date="2019" name="Int. J. Syst. Evol. Microbiol.">
        <title>The Global Catalogue of Microorganisms (GCM) 10K type strain sequencing project: providing services to taxonomists for standard genome sequencing and annotation.</title>
        <authorList>
            <consortium name="The Broad Institute Genomics Platform"/>
            <consortium name="The Broad Institute Genome Sequencing Center for Infectious Disease"/>
            <person name="Wu L."/>
            <person name="Ma J."/>
        </authorList>
    </citation>
    <scope>NUCLEOTIDE SEQUENCE [LARGE SCALE GENOMIC DNA]</scope>
    <source>
        <strain evidence="3">JCM 14969</strain>
    </source>
</reference>
<keyword evidence="3" id="KW-1185">Reference proteome</keyword>
<keyword evidence="1" id="KW-0472">Membrane</keyword>
<proteinExistence type="predicted"/>
<dbReference type="Proteomes" id="UP001500393">
    <property type="component" value="Unassembled WGS sequence"/>
</dbReference>
<evidence type="ECO:0000313" key="2">
    <source>
        <dbReference type="EMBL" id="GAA1616525.1"/>
    </source>
</evidence>
<accession>A0ABP4QNH5</accession>
<name>A0ABP4QNH5_9ACTN</name>
<comment type="caution">
    <text evidence="2">The sequence shown here is derived from an EMBL/GenBank/DDBJ whole genome shotgun (WGS) entry which is preliminary data.</text>
</comment>
<feature type="transmembrane region" description="Helical" evidence="1">
    <location>
        <begin position="20"/>
        <end position="37"/>
    </location>
</feature>
<evidence type="ECO:0000256" key="1">
    <source>
        <dbReference type="SAM" id="Phobius"/>
    </source>
</evidence>
<dbReference type="RefSeq" id="WP_344222294.1">
    <property type="nucleotide sequence ID" value="NZ_BAAAOS010000066.1"/>
</dbReference>
<gene>
    <name evidence="2" type="ORF">GCM10009789_83180</name>
</gene>
<organism evidence="2 3">
    <name type="scientific">Kribbella sancticallisti</name>
    <dbReference type="NCBI Taxonomy" id="460087"/>
    <lineage>
        <taxon>Bacteria</taxon>
        <taxon>Bacillati</taxon>
        <taxon>Actinomycetota</taxon>
        <taxon>Actinomycetes</taxon>
        <taxon>Propionibacteriales</taxon>
        <taxon>Kribbellaceae</taxon>
        <taxon>Kribbella</taxon>
    </lineage>
</organism>
<keyword evidence="1" id="KW-0812">Transmembrane</keyword>
<evidence type="ECO:0000313" key="3">
    <source>
        <dbReference type="Proteomes" id="UP001500393"/>
    </source>
</evidence>
<evidence type="ECO:0008006" key="4">
    <source>
        <dbReference type="Google" id="ProtNLM"/>
    </source>
</evidence>
<feature type="transmembrane region" description="Helical" evidence="1">
    <location>
        <begin position="49"/>
        <end position="72"/>
    </location>
</feature>
<keyword evidence="1" id="KW-1133">Transmembrane helix</keyword>
<sequence>MLIEMVSLAAPTGAAFRDWIITVAGIFFSVILVLRSLQYYAQREWGTFFGHIGVSVVVAVICFATGAFVNVLKEIGQLILGTS</sequence>